<proteinExistence type="inferred from homology"/>
<name>A0A2P9DGK7_PLARE</name>
<dbReference type="InterPro" id="IPR011992">
    <property type="entry name" value="EF-hand-dom_pair"/>
</dbReference>
<gene>
    <name evidence="18" type="ORF">PRG01_1120100</name>
</gene>
<dbReference type="SMART" id="SM00054">
    <property type="entry name" value="EFh"/>
    <property type="match status" value="4"/>
</dbReference>
<dbReference type="PROSITE" id="PS50011">
    <property type="entry name" value="PROTEIN_KINASE_DOM"/>
    <property type="match status" value="1"/>
</dbReference>
<dbReference type="GO" id="GO:0005509">
    <property type="term" value="F:calcium ion binding"/>
    <property type="evidence" value="ECO:0007669"/>
    <property type="project" value="InterPro"/>
</dbReference>
<evidence type="ECO:0000256" key="11">
    <source>
        <dbReference type="ARBA" id="ARBA00024334"/>
    </source>
</evidence>
<dbReference type="Gene3D" id="1.10.510.10">
    <property type="entry name" value="Transferase(Phosphotransferase) domain 1"/>
    <property type="match status" value="1"/>
</dbReference>
<comment type="catalytic activity">
    <reaction evidence="13">
        <text>L-seryl-[protein] + ATP = O-phospho-L-seryl-[protein] + ADP + H(+)</text>
        <dbReference type="Rhea" id="RHEA:17989"/>
        <dbReference type="Rhea" id="RHEA-COMP:9863"/>
        <dbReference type="Rhea" id="RHEA-COMP:11604"/>
        <dbReference type="ChEBI" id="CHEBI:15378"/>
        <dbReference type="ChEBI" id="CHEBI:29999"/>
        <dbReference type="ChEBI" id="CHEBI:30616"/>
        <dbReference type="ChEBI" id="CHEBI:83421"/>
        <dbReference type="ChEBI" id="CHEBI:456216"/>
        <dbReference type="EC" id="2.7.11.1"/>
    </reaction>
</comment>
<evidence type="ECO:0000313" key="19">
    <source>
        <dbReference type="Proteomes" id="UP000240500"/>
    </source>
</evidence>
<dbReference type="InterPro" id="IPR000727">
    <property type="entry name" value="T_SNARE_dom"/>
</dbReference>
<feature type="region of interest" description="Disordered" evidence="14">
    <location>
        <begin position="297"/>
        <end position="456"/>
    </location>
</feature>
<dbReference type="PROSITE" id="PS00018">
    <property type="entry name" value="EF_HAND_1"/>
    <property type="match status" value="3"/>
</dbReference>
<comment type="cofactor">
    <cofactor evidence="1">
        <name>Mg(2+)</name>
        <dbReference type="ChEBI" id="CHEBI:18420"/>
    </cofactor>
</comment>
<dbReference type="VEuPathDB" id="PlasmoDB:PRCDC_1121200"/>
<feature type="domain" description="EF-hand" evidence="17">
    <location>
        <begin position="1562"/>
        <end position="1597"/>
    </location>
</feature>
<dbReference type="InterPro" id="IPR018247">
    <property type="entry name" value="EF_Hand_1_Ca_BS"/>
</dbReference>
<evidence type="ECO:0000256" key="1">
    <source>
        <dbReference type="ARBA" id="ARBA00001946"/>
    </source>
</evidence>
<dbReference type="SUPFAM" id="SSF47473">
    <property type="entry name" value="EF-hand"/>
    <property type="match status" value="2"/>
</dbReference>
<keyword evidence="7" id="KW-0547">Nucleotide-binding</keyword>
<feature type="compositionally biased region" description="Acidic residues" evidence="14">
    <location>
        <begin position="435"/>
        <end position="456"/>
    </location>
</feature>
<keyword evidence="5" id="KW-0479">Metal-binding</keyword>
<accession>A0A2P9DGK7</accession>
<feature type="domain" description="EF-hand" evidence="17">
    <location>
        <begin position="1086"/>
        <end position="1121"/>
    </location>
</feature>
<evidence type="ECO:0000256" key="6">
    <source>
        <dbReference type="ARBA" id="ARBA00022737"/>
    </source>
</evidence>
<dbReference type="PANTHER" id="PTHR24349">
    <property type="entry name" value="SERINE/THREONINE-PROTEIN KINASE"/>
    <property type="match status" value="1"/>
</dbReference>
<dbReference type="Gene3D" id="3.30.200.20">
    <property type="entry name" value="Phosphorylase Kinase, domain 1"/>
    <property type="match status" value="1"/>
</dbReference>
<dbReference type="InterPro" id="IPR002048">
    <property type="entry name" value="EF_hand_dom"/>
</dbReference>
<evidence type="ECO:0000313" key="18">
    <source>
        <dbReference type="EMBL" id="SOV80158.1"/>
    </source>
</evidence>
<feature type="compositionally biased region" description="Basic and acidic residues" evidence="14">
    <location>
        <begin position="414"/>
        <end position="425"/>
    </location>
</feature>
<evidence type="ECO:0000259" key="17">
    <source>
        <dbReference type="PROSITE" id="PS50222"/>
    </source>
</evidence>
<dbReference type="Pfam" id="PF13499">
    <property type="entry name" value="EF-hand_7"/>
    <property type="match status" value="1"/>
</dbReference>
<feature type="domain" description="EF-hand" evidence="17">
    <location>
        <begin position="1493"/>
        <end position="1528"/>
    </location>
</feature>
<keyword evidence="10" id="KW-0067">ATP-binding</keyword>
<comment type="catalytic activity">
    <reaction evidence="12">
        <text>L-threonyl-[protein] + ATP = O-phospho-L-threonyl-[protein] + ADP + H(+)</text>
        <dbReference type="Rhea" id="RHEA:46608"/>
        <dbReference type="Rhea" id="RHEA-COMP:11060"/>
        <dbReference type="Rhea" id="RHEA-COMP:11605"/>
        <dbReference type="ChEBI" id="CHEBI:15378"/>
        <dbReference type="ChEBI" id="CHEBI:30013"/>
        <dbReference type="ChEBI" id="CHEBI:30616"/>
        <dbReference type="ChEBI" id="CHEBI:61977"/>
        <dbReference type="ChEBI" id="CHEBI:456216"/>
        <dbReference type="EC" id="2.7.11.1"/>
    </reaction>
</comment>
<evidence type="ECO:0000256" key="8">
    <source>
        <dbReference type="ARBA" id="ARBA00022777"/>
    </source>
</evidence>
<evidence type="ECO:0000256" key="7">
    <source>
        <dbReference type="ARBA" id="ARBA00022741"/>
    </source>
</evidence>
<evidence type="ECO:0000256" key="13">
    <source>
        <dbReference type="ARBA" id="ARBA00048679"/>
    </source>
</evidence>
<keyword evidence="8 18" id="KW-0418">Kinase</keyword>
<feature type="compositionally biased region" description="Acidic residues" evidence="14">
    <location>
        <begin position="299"/>
        <end position="413"/>
    </location>
</feature>
<dbReference type="Gene3D" id="1.10.238.10">
    <property type="entry name" value="EF-hand"/>
    <property type="match status" value="2"/>
</dbReference>
<keyword evidence="9" id="KW-0106">Calcium</keyword>
<evidence type="ECO:0000256" key="12">
    <source>
        <dbReference type="ARBA" id="ARBA00047899"/>
    </source>
</evidence>
<dbReference type="SUPFAM" id="SSF56112">
    <property type="entry name" value="Protein kinase-like (PK-like)"/>
    <property type="match status" value="1"/>
</dbReference>
<dbReference type="InterPro" id="IPR050205">
    <property type="entry name" value="CDPK_Ser/Thr_kinases"/>
</dbReference>
<dbReference type="EC" id="2.7.11.1" evidence="2"/>
<evidence type="ECO:0000259" key="16">
    <source>
        <dbReference type="PROSITE" id="PS50192"/>
    </source>
</evidence>
<dbReference type="PROSITE" id="PS00108">
    <property type="entry name" value="PROTEIN_KINASE_ST"/>
    <property type="match status" value="1"/>
</dbReference>
<dbReference type="OrthoDB" id="424326at2759"/>
<evidence type="ECO:0000256" key="2">
    <source>
        <dbReference type="ARBA" id="ARBA00012513"/>
    </source>
</evidence>
<dbReference type="VEuPathDB" id="PlasmoDB:PRG01_1120100"/>
<feature type="region of interest" description="Disordered" evidence="14">
    <location>
        <begin position="177"/>
        <end position="211"/>
    </location>
</feature>
<dbReference type="InterPro" id="IPR008271">
    <property type="entry name" value="Ser/Thr_kinase_AS"/>
</dbReference>
<keyword evidence="4" id="KW-0808">Transferase</keyword>
<dbReference type="PROSITE" id="PS50222">
    <property type="entry name" value="EF_HAND_2"/>
    <property type="match status" value="3"/>
</dbReference>
<evidence type="ECO:0000259" key="15">
    <source>
        <dbReference type="PROSITE" id="PS50011"/>
    </source>
</evidence>
<keyword evidence="3" id="KW-0723">Serine/threonine-protein kinase</keyword>
<comment type="similarity">
    <text evidence="11">Belongs to the protein kinase superfamily. Ser/Thr protein kinase family. CDPK subfamily.</text>
</comment>
<dbReference type="FunFam" id="1.10.510.10:FF:000766">
    <property type="entry name" value="CAMK/CDPK protein kinase"/>
    <property type="match status" value="1"/>
</dbReference>
<evidence type="ECO:0000256" key="3">
    <source>
        <dbReference type="ARBA" id="ARBA00022527"/>
    </source>
</evidence>
<evidence type="ECO:0000256" key="10">
    <source>
        <dbReference type="ARBA" id="ARBA00022840"/>
    </source>
</evidence>
<feature type="compositionally biased region" description="Basic and acidic residues" evidence="14">
    <location>
        <begin position="197"/>
        <end position="211"/>
    </location>
</feature>
<reference evidence="18 19" key="1">
    <citation type="submission" date="2016-09" db="EMBL/GenBank/DDBJ databases">
        <authorList>
            <consortium name="Pathogen Informatics"/>
        </authorList>
    </citation>
    <scope>NUCLEOTIDE SEQUENCE [LARGE SCALE GENOMIC DNA]</scope>
</reference>
<dbReference type="GO" id="GO:0009931">
    <property type="term" value="F:calcium-dependent protein serine/threonine kinase activity"/>
    <property type="evidence" value="ECO:0007669"/>
    <property type="project" value="UniProtKB-ARBA"/>
</dbReference>
<dbReference type="GO" id="GO:0005524">
    <property type="term" value="F:ATP binding"/>
    <property type="evidence" value="ECO:0007669"/>
    <property type="project" value="UniProtKB-KW"/>
</dbReference>
<organism evidence="18 19">
    <name type="scientific">Plasmodium reichenowi</name>
    <dbReference type="NCBI Taxonomy" id="5854"/>
    <lineage>
        <taxon>Eukaryota</taxon>
        <taxon>Sar</taxon>
        <taxon>Alveolata</taxon>
        <taxon>Apicomplexa</taxon>
        <taxon>Aconoidasida</taxon>
        <taxon>Haemosporida</taxon>
        <taxon>Plasmodiidae</taxon>
        <taxon>Plasmodium</taxon>
        <taxon>Plasmodium (Laverania)</taxon>
    </lineage>
</organism>
<dbReference type="Pfam" id="PF00069">
    <property type="entry name" value="Pkinase"/>
    <property type="match status" value="1"/>
</dbReference>
<dbReference type="Proteomes" id="UP000240500">
    <property type="component" value="Chromosome 11"/>
</dbReference>
<dbReference type="InterPro" id="IPR000719">
    <property type="entry name" value="Prot_kinase_dom"/>
</dbReference>
<dbReference type="SMART" id="SM00220">
    <property type="entry name" value="S_TKc"/>
    <property type="match status" value="1"/>
</dbReference>
<dbReference type="FunFam" id="3.30.200.20:FF:000315">
    <property type="entry name" value="Calcium-dependent protein kinase 3"/>
    <property type="match status" value="1"/>
</dbReference>
<dbReference type="InterPro" id="IPR011009">
    <property type="entry name" value="Kinase-like_dom_sf"/>
</dbReference>
<evidence type="ECO:0000256" key="5">
    <source>
        <dbReference type="ARBA" id="ARBA00022723"/>
    </source>
</evidence>
<feature type="compositionally biased region" description="Low complexity" evidence="14">
    <location>
        <begin position="179"/>
        <end position="190"/>
    </location>
</feature>
<evidence type="ECO:0000256" key="9">
    <source>
        <dbReference type="ARBA" id="ARBA00022837"/>
    </source>
</evidence>
<sequence length="1637" mass="194246">MVLEILKNNYKGNGENYYNKNNKHQKKNKGKINVLDDDEYDNENDDKNVDSANNLELCYLYEIYKNGFNKEENNEIILSHKNNKKGLIYKNKINALYDNSKEMLHYRNQENEENDIFEEDIYENDNFDDNNFVEEENVEYKTYNSFTNEEVNMLNNYSRVNIKNILDSHNINKRELYNKHNNNNGDNNNTNKKKNDKKNFNKDDSNIREYSKNNNITRNLYKKNLLYCHEKYNEKDKSTYEYHIDACDNFYEYGDEYNSNHKSEGKNIFEIKDVNIDRKGTKKFQKLDKNKETTKDMDYDYYDEDNVDYEDDNVEGEDGNIEDEDDNIEDEDDNIEDEDDNIEDEDDNIEDEDDNVEDEDDNVDDEDDNVDDEDDNVDDEDDNVDDEDDNVDDEDDNVDDEDDNVDDEDDHISDEDYKDDKEDNYIKYNENNNVNDDEDNYYDEEENNYNNDDNYDEEINDSNKYLKNNDKEESIKNDVNKEVSHFNFNNDLKQKYIDVKGFKNENIFNFKNIIKEDNNTLKREELFSFENGKKLYNREENKIEVATFGMCNKNEWFEKYDVKIENCKKYNSYKNDNNDNKNKNPFGFKGLDKHIEEKEEYDKRYMDGNNYMKGKLIGNISPKIQRSHTDNNIENYILDSENMNTYNIMNEVNLVLPYNNINNINNNNNNNNINNNNNKLIYNQGDTLNSREHTKNISKYRTVDYSNDILKTGKETYKELTKRKNEEICELLNSEDKKKHNIKHFLDKMKSKKHIEDFFKKEDKICERSEKKEKLKIKFTDILHAGALGHFFHRNKNGLSRSFVSSDVKRNNSFNSINKINKKDQLKYNTLEKYETKIGALDESKLGKVRNDKTVSYNKIECKNSINYNSKTELNIDKNKDFNFDKNKWYKMNNDNEEKIHFLKLPNGLDNDKKKELKSNDNGIDDKLLSYVEDVKYKKYNDMSKQKNGIPKQLVNNRRNMINKDYYEKKYNIKVNRNNEKNGVDEKMLSVHDGVFNKNDFESGGKIKGIPNFPLNKEFIKQNERYKEKGNEKYEKDLEVNIDQTLSRKMLENNKLKKQNNIDEDIMVTPFYIKSKIDKVLKNNEIFEKSARATFQQFDVKNKNFLHFSEIESLIQKLCHNLELPPVDKNILSIVYKDYDSSKNNRMNYTDFRQMYWDLLKQIKKKYYPTKNFKIKRNCIISRKKLGGYDYSSIYNYLSFKKILGYGAFGEVHLVEDNICKLYKVVKILKKKSMKHIKINEEINVLIYLDHPNIIKIFDVYENVDCTYIVMELCEGGELMSKIKNSESFNETYIKNIMFQILCAIAYMHSNNIAHKDLKPENILFKEKGDDTLKIIDFGLAELINKSEGISKTAAGTVLYMAPEVFKKKFTIKCDIWSAGVIMFFLFTKSLPFGGNTYEEVKQSIFRDEPDYKSLKSKLSQTALHMLKLMLQKDYNKRPMASVLLHHPWFQGYFDPIQISPNVLNNMKSYMKHSNIRNIIINIMAHELSVINNHIKYINELFYKLDTNHNGSLSHREIYTVLASVGIKKWDINRILQALDINDRGNITYTEFMAGCYRWKNIESTFLKAAFNKIDKDEDGYISKSDIVSLVHDKILDNNDIDNFFLSVHSIKKGIPREHIINKISFQEFKDYMLSTF</sequence>
<feature type="domain" description="Protein kinase" evidence="15">
    <location>
        <begin position="1198"/>
        <end position="1450"/>
    </location>
</feature>
<dbReference type="EMBL" id="LT969574">
    <property type="protein sequence ID" value="SOV80158.1"/>
    <property type="molecule type" value="Genomic_DNA"/>
</dbReference>
<protein>
    <recommendedName>
        <fullName evidence="2">non-specific serine/threonine protein kinase</fullName>
        <ecNumber evidence="2">2.7.11.1</ecNumber>
    </recommendedName>
</protein>
<keyword evidence="6" id="KW-0677">Repeat</keyword>
<evidence type="ECO:0000256" key="4">
    <source>
        <dbReference type="ARBA" id="ARBA00022679"/>
    </source>
</evidence>
<evidence type="ECO:0000256" key="14">
    <source>
        <dbReference type="SAM" id="MobiDB-lite"/>
    </source>
</evidence>
<feature type="domain" description="T-SNARE coiled-coil homology" evidence="16">
    <location>
        <begin position="353"/>
        <end position="415"/>
    </location>
</feature>
<dbReference type="Pfam" id="PF13202">
    <property type="entry name" value="EF-hand_5"/>
    <property type="match status" value="1"/>
</dbReference>
<dbReference type="PROSITE" id="PS50192">
    <property type="entry name" value="T_SNARE"/>
    <property type="match status" value="1"/>
</dbReference>